<evidence type="ECO:0000256" key="1">
    <source>
        <dbReference type="SAM" id="MobiDB-lite"/>
    </source>
</evidence>
<sequence length="192" mass="21915">MITPNKKQVLPTMNMALEFGESDIPVPAPRPTLKKEGSGSSSSTVKSIAMSKLRPATGLDVLTSDEHYRLLKKRCRFCFSPSWYLTILYYLPNRQFYPQLADLTDDELWGMVTSVLAYGTLELGSLAVLVGVLRRIVHHRPLQQQAFVREREFLMVQTKLVLWVTMTLQATLPHLGADYTFKFEWLHNKNAV</sequence>
<feature type="transmembrane region" description="Helical" evidence="2">
    <location>
        <begin position="75"/>
        <end position="91"/>
    </location>
</feature>
<gene>
    <name evidence="3" type="ORF">Plil01_000848100</name>
</gene>
<organism evidence="3 4">
    <name type="scientific">Phytophthora lilii</name>
    <dbReference type="NCBI Taxonomy" id="2077276"/>
    <lineage>
        <taxon>Eukaryota</taxon>
        <taxon>Sar</taxon>
        <taxon>Stramenopiles</taxon>
        <taxon>Oomycota</taxon>
        <taxon>Peronosporomycetes</taxon>
        <taxon>Peronosporales</taxon>
        <taxon>Peronosporaceae</taxon>
        <taxon>Phytophthora</taxon>
    </lineage>
</organism>
<evidence type="ECO:0000313" key="4">
    <source>
        <dbReference type="Proteomes" id="UP001165083"/>
    </source>
</evidence>
<keyword evidence="2" id="KW-0472">Membrane</keyword>
<keyword evidence="4" id="KW-1185">Reference proteome</keyword>
<dbReference type="AlphaFoldDB" id="A0A9W6WXL5"/>
<keyword evidence="2" id="KW-0812">Transmembrane</keyword>
<proteinExistence type="predicted"/>
<dbReference type="Proteomes" id="UP001165083">
    <property type="component" value="Unassembled WGS sequence"/>
</dbReference>
<name>A0A9W6WXL5_9STRA</name>
<feature type="region of interest" description="Disordered" evidence="1">
    <location>
        <begin position="23"/>
        <end position="46"/>
    </location>
</feature>
<reference evidence="3" key="1">
    <citation type="submission" date="2023-04" db="EMBL/GenBank/DDBJ databases">
        <title>Phytophthora lilii NBRC 32176.</title>
        <authorList>
            <person name="Ichikawa N."/>
            <person name="Sato H."/>
            <person name="Tonouchi N."/>
        </authorList>
    </citation>
    <scope>NUCLEOTIDE SEQUENCE</scope>
    <source>
        <strain evidence="3">NBRC 32176</strain>
    </source>
</reference>
<protein>
    <submittedName>
        <fullName evidence="3">Unnamed protein product</fullName>
    </submittedName>
</protein>
<dbReference type="EMBL" id="BSXW01000409">
    <property type="protein sequence ID" value="GMF21484.1"/>
    <property type="molecule type" value="Genomic_DNA"/>
</dbReference>
<feature type="transmembrane region" description="Helical" evidence="2">
    <location>
        <begin position="111"/>
        <end position="133"/>
    </location>
</feature>
<evidence type="ECO:0000256" key="2">
    <source>
        <dbReference type="SAM" id="Phobius"/>
    </source>
</evidence>
<evidence type="ECO:0000313" key="3">
    <source>
        <dbReference type="EMBL" id="GMF21484.1"/>
    </source>
</evidence>
<comment type="caution">
    <text evidence="3">The sequence shown here is derived from an EMBL/GenBank/DDBJ whole genome shotgun (WGS) entry which is preliminary data.</text>
</comment>
<dbReference type="OrthoDB" id="167050at2759"/>
<keyword evidence="2" id="KW-1133">Transmembrane helix</keyword>
<accession>A0A9W6WXL5</accession>